<gene>
    <name evidence="2" type="ORF">MJAP1_003292</name>
</gene>
<evidence type="ECO:0000256" key="1">
    <source>
        <dbReference type="SAM" id="MobiDB-lite"/>
    </source>
</evidence>
<proteinExistence type="predicted"/>
<dbReference type="AlphaFoldDB" id="A0AAF0JGW2"/>
<sequence length="286" mass="30772">MTPAASGWIRAHPRPSDTASDVSATPGASTSRRMTPDARAHATPSLPMRAGLASPSVDRRTPTPRRASSGSGTETPAFTWQQGWEHNRVRYRELANMSSPSAKGTAGAPRTDDGAYAPAPRMHTLPPSSEKPTADMQTTPLSKPPRETYTAPRSQSAPGAKKTPPLPRRTVHTSVDDNGDYCAPPMDSPQCAARLFRKRDPFADVEHVWRNAIDTPPTKRKKGEQSTLDAFVQQTARPDPPSSPLCSAQPDATPPSSVPGESSDDMPSPAAHWIRTLGSSPSHWYD</sequence>
<name>A0AAF0JGW2_9BASI</name>
<dbReference type="RefSeq" id="XP_060123203.1">
    <property type="nucleotide sequence ID" value="XM_060267220.1"/>
</dbReference>
<reference evidence="2" key="1">
    <citation type="submission" date="2023-03" db="EMBL/GenBank/DDBJ databases">
        <title>Mating type loci evolution in Malassezia.</title>
        <authorList>
            <person name="Coelho M.A."/>
        </authorList>
    </citation>
    <scope>NUCLEOTIDE SEQUENCE</scope>
    <source>
        <strain evidence="2">CBS 9431</strain>
    </source>
</reference>
<organism evidence="2 3">
    <name type="scientific">Malassezia japonica</name>
    <dbReference type="NCBI Taxonomy" id="223818"/>
    <lineage>
        <taxon>Eukaryota</taxon>
        <taxon>Fungi</taxon>
        <taxon>Dikarya</taxon>
        <taxon>Basidiomycota</taxon>
        <taxon>Ustilaginomycotina</taxon>
        <taxon>Malasseziomycetes</taxon>
        <taxon>Malasseziales</taxon>
        <taxon>Malasseziaceae</taxon>
        <taxon>Malassezia</taxon>
    </lineage>
</organism>
<evidence type="ECO:0000313" key="2">
    <source>
        <dbReference type="EMBL" id="WFD40306.1"/>
    </source>
</evidence>
<accession>A0AAF0JGW2</accession>
<feature type="compositionally biased region" description="Polar residues" evidence="1">
    <location>
        <begin position="126"/>
        <end position="141"/>
    </location>
</feature>
<feature type="compositionally biased region" description="Polar residues" evidence="1">
    <location>
        <begin position="225"/>
        <end position="236"/>
    </location>
</feature>
<keyword evidence="3" id="KW-1185">Reference proteome</keyword>
<feature type="region of interest" description="Disordered" evidence="1">
    <location>
        <begin position="1"/>
        <end position="184"/>
    </location>
</feature>
<dbReference type="GeneID" id="85226943"/>
<dbReference type="Proteomes" id="UP001217754">
    <property type="component" value="Chromosome 6"/>
</dbReference>
<protein>
    <submittedName>
        <fullName evidence="2">Uncharacterized protein</fullName>
    </submittedName>
</protein>
<feature type="compositionally biased region" description="Polar residues" evidence="1">
    <location>
        <begin position="66"/>
        <end position="84"/>
    </location>
</feature>
<dbReference type="EMBL" id="CP119963">
    <property type="protein sequence ID" value="WFD40306.1"/>
    <property type="molecule type" value="Genomic_DNA"/>
</dbReference>
<feature type="compositionally biased region" description="Polar residues" evidence="1">
    <location>
        <begin position="17"/>
        <end position="33"/>
    </location>
</feature>
<feature type="compositionally biased region" description="Polar residues" evidence="1">
    <location>
        <begin position="277"/>
        <end position="286"/>
    </location>
</feature>
<evidence type="ECO:0000313" key="3">
    <source>
        <dbReference type="Proteomes" id="UP001217754"/>
    </source>
</evidence>
<feature type="region of interest" description="Disordered" evidence="1">
    <location>
        <begin position="212"/>
        <end position="286"/>
    </location>
</feature>